<keyword evidence="1" id="KW-1133">Transmembrane helix</keyword>
<reference evidence="3" key="2">
    <citation type="journal article" date="2015" name="Data Brief">
        <title>Shoot transcriptome of the giant reed, Arundo donax.</title>
        <authorList>
            <person name="Barrero R.A."/>
            <person name="Guerrero F.D."/>
            <person name="Moolhuijzen P."/>
            <person name="Goolsby J.A."/>
            <person name="Tidwell J."/>
            <person name="Bellgard S.E."/>
            <person name="Bellgard M.I."/>
        </authorList>
    </citation>
    <scope>NUCLEOTIDE SEQUENCE</scope>
    <source>
        <tissue evidence="3">Shoot tissue taken approximately 20 cm above the soil surface</tissue>
    </source>
</reference>
<dbReference type="EMBL" id="GBRH01241468">
    <property type="protein sequence ID" value="JAD56427.1"/>
    <property type="molecule type" value="Transcribed_RNA"/>
</dbReference>
<protein>
    <recommendedName>
        <fullName evidence="4">Secreted peptide</fullName>
    </recommendedName>
</protein>
<organism evidence="3">
    <name type="scientific">Arundo donax</name>
    <name type="common">Giant reed</name>
    <name type="synonym">Donax arundinaceus</name>
    <dbReference type="NCBI Taxonomy" id="35708"/>
    <lineage>
        <taxon>Eukaryota</taxon>
        <taxon>Viridiplantae</taxon>
        <taxon>Streptophyta</taxon>
        <taxon>Embryophyta</taxon>
        <taxon>Tracheophyta</taxon>
        <taxon>Spermatophyta</taxon>
        <taxon>Magnoliopsida</taxon>
        <taxon>Liliopsida</taxon>
        <taxon>Poales</taxon>
        <taxon>Poaceae</taxon>
        <taxon>PACMAD clade</taxon>
        <taxon>Arundinoideae</taxon>
        <taxon>Arundineae</taxon>
        <taxon>Arundo</taxon>
    </lineage>
</organism>
<keyword evidence="1" id="KW-0812">Transmembrane</keyword>
<name>A0A0A9BAU7_ARUDO</name>
<feature type="transmembrane region" description="Helical" evidence="1">
    <location>
        <begin position="54"/>
        <end position="78"/>
    </location>
</feature>
<keyword evidence="1" id="KW-0472">Membrane</keyword>
<accession>A0A0A9BAU7</accession>
<keyword evidence="2" id="KW-0732">Signal</keyword>
<evidence type="ECO:0000256" key="1">
    <source>
        <dbReference type="SAM" id="Phobius"/>
    </source>
</evidence>
<feature type="chain" id="PRO_5002062854" description="Secreted peptide" evidence="2">
    <location>
        <begin position="17"/>
        <end position="83"/>
    </location>
</feature>
<evidence type="ECO:0000313" key="3">
    <source>
        <dbReference type="EMBL" id="JAD56427.1"/>
    </source>
</evidence>
<feature type="transmembrane region" description="Helical" evidence="1">
    <location>
        <begin position="27"/>
        <end position="47"/>
    </location>
</feature>
<reference evidence="3" key="1">
    <citation type="submission" date="2014-09" db="EMBL/GenBank/DDBJ databases">
        <authorList>
            <person name="Magalhaes I.L.F."/>
            <person name="Oliveira U."/>
            <person name="Santos F.R."/>
            <person name="Vidigal T.H.D.A."/>
            <person name="Brescovit A.D."/>
            <person name="Santos A.J."/>
        </authorList>
    </citation>
    <scope>NUCLEOTIDE SEQUENCE</scope>
    <source>
        <tissue evidence="3">Shoot tissue taken approximately 20 cm above the soil surface</tissue>
    </source>
</reference>
<evidence type="ECO:0008006" key="4">
    <source>
        <dbReference type="Google" id="ProtNLM"/>
    </source>
</evidence>
<feature type="signal peptide" evidence="2">
    <location>
        <begin position="1"/>
        <end position="16"/>
    </location>
</feature>
<evidence type="ECO:0000256" key="2">
    <source>
        <dbReference type="SAM" id="SignalP"/>
    </source>
</evidence>
<dbReference type="AlphaFoldDB" id="A0A0A9BAU7"/>
<sequence>MLFILLLLSLGSTVLDRLVSFDSYHSIITSTYLSVHCFLCFFCACWLQFYQSKMFFVSVIVFVVRVCCPSEYIFHIILHDTEL</sequence>
<proteinExistence type="predicted"/>